<gene>
    <name evidence="2" type="ORF">BC351_39480</name>
</gene>
<dbReference type="EMBL" id="MBTG01000053">
    <property type="protein sequence ID" value="OPH47808.1"/>
    <property type="molecule type" value="Genomic_DNA"/>
</dbReference>
<dbReference type="InterPro" id="IPR012854">
    <property type="entry name" value="Cu_amine_oxidase-like_N"/>
</dbReference>
<reference evidence="3" key="1">
    <citation type="submission" date="2016-07" db="EMBL/GenBank/DDBJ databases">
        <authorList>
            <person name="Florea S."/>
            <person name="Webb J.S."/>
            <person name="Jaromczyk J."/>
            <person name="Schardl C.L."/>
        </authorList>
    </citation>
    <scope>NUCLEOTIDE SEQUENCE [LARGE SCALE GENOMIC DNA]</scope>
    <source>
        <strain evidence="3">CY1</strain>
    </source>
</reference>
<protein>
    <recommendedName>
        <fullName evidence="1">Copper amine oxidase-like N-terminal domain-containing protein</fullName>
    </recommendedName>
</protein>
<sequence length="220" mass="24761">MKKIIIGFLIGVGVMFTTTIFASSEIEGVSAYLRQKLPISLDGKELKFEQPLLIYNGSTYMPLRELMQYTGKRVDWLGDRIDLKTMNIDIAQTLDGKYVMEGQQEVTHGRELDFSIQHQQDPANYVSTLNHSETLKKEEVSIPAGKATLLTIAYDNFTAVTQHMEDAKTDTIYWLYVTKPTLNDSTLVDTYILSGVVTGDMTRAKAEILEVAKTWTPPVN</sequence>
<feature type="domain" description="Copper amine oxidase-like N-terminal" evidence="1">
    <location>
        <begin position="41"/>
        <end position="107"/>
    </location>
</feature>
<dbReference type="RefSeq" id="WP_079419765.1">
    <property type="nucleotide sequence ID" value="NZ_MBTG01000053.1"/>
</dbReference>
<evidence type="ECO:0000313" key="3">
    <source>
        <dbReference type="Proteomes" id="UP000190626"/>
    </source>
</evidence>
<name>A0A1V4H983_9BACL</name>
<keyword evidence="3" id="KW-1185">Reference proteome</keyword>
<proteinExistence type="predicted"/>
<dbReference type="Proteomes" id="UP000190626">
    <property type="component" value="Unassembled WGS sequence"/>
</dbReference>
<accession>A0A1V4H983</accession>
<dbReference type="AlphaFoldDB" id="A0A1V4H983"/>
<dbReference type="OrthoDB" id="2656674at2"/>
<comment type="caution">
    <text evidence="2">The sequence shown here is derived from an EMBL/GenBank/DDBJ whole genome shotgun (WGS) entry which is preliminary data.</text>
</comment>
<organism evidence="2 3">
    <name type="scientific">Paenibacillus ferrarius</name>
    <dbReference type="NCBI Taxonomy" id="1469647"/>
    <lineage>
        <taxon>Bacteria</taxon>
        <taxon>Bacillati</taxon>
        <taxon>Bacillota</taxon>
        <taxon>Bacilli</taxon>
        <taxon>Bacillales</taxon>
        <taxon>Paenibacillaceae</taxon>
        <taxon>Paenibacillus</taxon>
    </lineage>
</organism>
<dbReference type="STRING" id="1469647.BC351_39480"/>
<evidence type="ECO:0000313" key="2">
    <source>
        <dbReference type="EMBL" id="OPH47808.1"/>
    </source>
</evidence>
<dbReference type="Pfam" id="PF07833">
    <property type="entry name" value="Cu_amine_oxidN1"/>
    <property type="match status" value="1"/>
</dbReference>
<evidence type="ECO:0000259" key="1">
    <source>
        <dbReference type="Pfam" id="PF07833"/>
    </source>
</evidence>